<proteinExistence type="predicted"/>
<keyword evidence="3" id="KW-1185">Reference proteome</keyword>
<accession>A0A419A6T2</accession>
<evidence type="ECO:0000313" key="2">
    <source>
        <dbReference type="EMBL" id="RJL15288.1"/>
    </source>
</evidence>
<dbReference type="RefSeq" id="WP_119898168.1">
    <property type="nucleotide sequence ID" value="NZ_QNRC01000004.1"/>
</dbReference>
<dbReference type="Proteomes" id="UP000283587">
    <property type="component" value="Unassembled WGS sequence"/>
</dbReference>
<dbReference type="AlphaFoldDB" id="A0A419A6T2"/>
<reference evidence="3" key="1">
    <citation type="submission" date="2018-09" db="EMBL/GenBank/DDBJ databases">
        <title>Paracoccus onubensis nov. sp. a moderate halophilic bacterium isolated from Gruta de las Maravillas (Aracena, Spain).</title>
        <authorList>
            <person name="Jurado V."/>
            <person name="Gutierrez-Patricio S."/>
            <person name="Gonzalez-Pimentel J.L."/>
            <person name="Miller A.Z."/>
            <person name="Laiz L."/>
            <person name="Saiz-Jimenez C."/>
        </authorList>
    </citation>
    <scope>NUCLEOTIDE SEQUENCE [LARGE SCALE GENOMIC DNA]</scope>
    <source>
        <strain evidence="3">DSM 26381</strain>
    </source>
</reference>
<feature type="coiled-coil region" evidence="1">
    <location>
        <begin position="1"/>
        <end position="28"/>
    </location>
</feature>
<sequence>MPGGLEEIAALQSRIEQLEAELAATRQAAVHMMVGMAMGIASTPEGREDLAEGFSEAANDPDPVIARLADDLAAALRAAIVLDEE</sequence>
<dbReference type="EMBL" id="QZEW01000039">
    <property type="protein sequence ID" value="RJL15288.1"/>
    <property type="molecule type" value="Genomic_DNA"/>
</dbReference>
<evidence type="ECO:0000313" key="3">
    <source>
        <dbReference type="Proteomes" id="UP000283587"/>
    </source>
</evidence>
<keyword evidence="1" id="KW-0175">Coiled coil</keyword>
<gene>
    <name evidence="2" type="ORF">D3P05_10775</name>
</gene>
<evidence type="ECO:0000256" key="1">
    <source>
        <dbReference type="SAM" id="Coils"/>
    </source>
</evidence>
<protein>
    <submittedName>
        <fullName evidence="2">Uncharacterized protein</fullName>
    </submittedName>
</protein>
<name>A0A419A6T2_9RHOB</name>
<organism evidence="2 3">
    <name type="scientific">Paracoccus siganidrum</name>
    <dbReference type="NCBI Taxonomy" id="1276757"/>
    <lineage>
        <taxon>Bacteria</taxon>
        <taxon>Pseudomonadati</taxon>
        <taxon>Pseudomonadota</taxon>
        <taxon>Alphaproteobacteria</taxon>
        <taxon>Rhodobacterales</taxon>
        <taxon>Paracoccaceae</taxon>
        <taxon>Paracoccus</taxon>
    </lineage>
</organism>
<comment type="caution">
    <text evidence="2">The sequence shown here is derived from an EMBL/GenBank/DDBJ whole genome shotgun (WGS) entry which is preliminary data.</text>
</comment>